<dbReference type="EMBL" id="CACRXK020022186">
    <property type="protein sequence ID" value="CAB4036578.1"/>
    <property type="molecule type" value="Genomic_DNA"/>
</dbReference>
<evidence type="ECO:0000313" key="2">
    <source>
        <dbReference type="EMBL" id="CAB4036578.1"/>
    </source>
</evidence>
<organism evidence="2 3">
    <name type="scientific">Paramuricea clavata</name>
    <name type="common">Red gorgonian</name>
    <name type="synonym">Violescent sea-whip</name>
    <dbReference type="NCBI Taxonomy" id="317549"/>
    <lineage>
        <taxon>Eukaryota</taxon>
        <taxon>Metazoa</taxon>
        <taxon>Cnidaria</taxon>
        <taxon>Anthozoa</taxon>
        <taxon>Octocorallia</taxon>
        <taxon>Malacalcyonacea</taxon>
        <taxon>Plexauridae</taxon>
        <taxon>Paramuricea</taxon>
    </lineage>
</organism>
<gene>
    <name evidence="2" type="ORF">PACLA_8A081211</name>
</gene>
<dbReference type="Proteomes" id="UP001152795">
    <property type="component" value="Unassembled WGS sequence"/>
</dbReference>
<sequence length="87" mass="8983">MEKLVREELDNSWSSNASLRSGGGDSRPGTAASRGGSRAPTAKSLYSQGGNKSATSRGRKTAQGSAASLRMESADGIEATLNEHSQV</sequence>
<comment type="caution">
    <text evidence="2">The sequence shown here is derived from an EMBL/GenBank/DDBJ whole genome shotgun (WGS) entry which is preliminary data.</text>
</comment>
<proteinExistence type="predicted"/>
<evidence type="ECO:0000256" key="1">
    <source>
        <dbReference type="SAM" id="MobiDB-lite"/>
    </source>
</evidence>
<feature type="compositionally biased region" description="Polar residues" evidence="1">
    <location>
        <begin position="44"/>
        <end position="66"/>
    </location>
</feature>
<feature type="region of interest" description="Disordered" evidence="1">
    <location>
        <begin position="1"/>
        <end position="87"/>
    </location>
</feature>
<dbReference type="AlphaFoldDB" id="A0A7D9LN19"/>
<name>A0A7D9LN19_PARCT</name>
<accession>A0A7D9LN19</accession>
<reference evidence="2" key="1">
    <citation type="submission" date="2020-04" db="EMBL/GenBank/DDBJ databases">
        <authorList>
            <person name="Alioto T."/>
            <person name="Alioto T."/>
            <person name="Gomez Garrido J."/>
        </authorList>
    </citation>
    <scope>NUCLEOTIDE SEQUENCE</scope>
    <source>
        <strain evidence="2">A484AB</strain>
    </source>
</reference>
<keyword evidence="3" id="KW-1185">Reference proteome</keyword>
<evidence type="ECO:0000313" key="3">
    <source>
        <dbReference type="Proteomes" id="UP001152795"/>
    </source>
</evidence>
<protein>
    <submittedName>
        <fullName evidence="2">Uncharacterized protein</fullName>
    </submittedName>
</protein>